<evidence type="ECO:0000313" key="3">
    <source>
        <dbReference type="Proteomes" id="UP000218209"/>
    </source>
</evidence>
<organism evidence="2 3">
    <name type="scientific">Porphyra umbilicalis</name>
    <name type="common">Purple laver</name>
    <name type="synonym">Red alga</name>
    <dbReference type="NCBI Taxonomy" id="2786"/>
    <lineage>
        <taxon>Eukaryota</taxon>
        <taxon>Rhodophyta</taxon>
        <taxon>Bangiophyceae</taxon>
        <taxon>Bangiales</taxon>
        <taxon>Bangiaceae</taxon>
        <taxon>Porphyra</taxon>
    </lineage>
</organism>
<name>A0A1X6NLH4_PORUM</name>
<accession>A0A1X6NLH4</accession>
<dbReference type="AlphaFoldDB" id="A0A1X6NLH4"/>
<evidence type="ECO:0000313" key="2">
    <source>
        <dbReference type="EMBL" id="OSX69380.1"/>
    </source>
</evidence>
<sequence>MERALVTAAVTAATAGPSGARPSSAKSTTVWAKRARRPATLADPTLAAVNSVTTCVTPTADSMSGVLVGATPPTYRYGRTRETDAYRWLMTAAAAEGEGGGSADSARGGGRCRRGGAAAAGGGGNGATPAAGTGAANGSGAAGRRDELSVAAPDPSSDGAVIGEGEPKRPAATAGETLRRRAGGRRDVRGTTSEETGEEATAVIGSGTAVGRASSRPSVSAVADAVEEGVS</sequence>
<proteinExistence type="predicted"/>
<evidence type="ECO:0000256" key="1">
    <source>
        <dbReference type="SAM" id="MobiDB-lite"/>
    </source>
</evidence>
<feature type="compositionally biased region" description="Low complexity" evidence="1">
    <location>
        <begin position="209"/>
        <end position="224"/>
    </location>
</feature>
<feature type="compositionally biased region" description="Low complexity" evidence="1">
    <location>
        <begin position="190"/>
        <end position="202"/>
    </location>
</feature>
<dbReference type="Proteomes" id="UP000218209">
    <property type="component" value="Unassembled WGS sequence"/>
</dbReference>
<protein>
    <submittedName>
        <fullName evidence="2">Uncharacterized protein</fullName>
    </submittedName>
</protein>
<reference evidence="2 3" key="1">
    <citation type="submission" date="2017-03" db="EMBL/GenBank/DDBJ databases">
        <title>WGS assembly of Porphyra umbilicalis.</title>
        <authorList>
            <person name="Brawley S.H."/>
            <person name="Blouin N.A."/>
            <person name="Ficko-Blean E."/>
            <person name="Wheeler G.L."/>
            <person name="Lohr M."/>
            <person name="Goodson H.V."/>
            <person name="Jenkins J.W."/>
            <person name="Blaby-Haas C.E."/>
            <person name="Helliwell K.E."/>
            <person name="Chan C."/>
            <person name="Marriage T."/>
            <person name="Bhattacharya D."/>
            <person name="Klein A.S."/>
            <person name="Badis Y."/>
            <person name="Brodie J."/>
            <person name="Cao Y."/>
            <person name="Collen J."/>
            <person name="Dittami S.M."/>
            <person name="Gachon C.M."/>
            <person name="Green B.R."/>
            <person name="Karpowicz S."/>
            <person name="Kim J.W."/>
            <person name="Kudahl U."/>
            <person name="Lin S."/>
            <person name="Michel G."/>
            <person name="Mittag M."/>
            <person name="Olson B.J."/>
            <person name="Pangilinan J."/>
            <person name="Peng Y."/>
            <person name="Qiu H."/>
            <person name="Shu S."/>
            <person name="Singer J.T."/>
            <person name="Smith A.G."/>
            <person name="Sprecher B.N."/>
            <person name="Wagner V."/>
            <person name="Wang W."/>
            <person name="Wang Z.-Y."/>
            <person name="Yan J."/>
            <person name="Yarish C."/>
            <person name="Zoeuner-Riek S."/>
            <person name="Zhuang Y."/>
            <person name="Zou Y."/>
            <person name="Lindquist E.A."/>
            <person name="Grimwood J."/>
            <person name="Barry K."/>
            <person name="Rokhsar D.S."/>
            <person name="Schmutz J."/>
            <person name="Stiller J.W."/>
            <person name="Grossman A.R."/>
            <person name="Prochnik S.E."/>
        </authorList>
    </citation>
    <scope>NUCLEOTIDE SEQUENCE [LARGE SCALE GENOMIC DNA]</scope>
    <source>
        <strain evidence="2">4086291</strain>
    </source>
</reference>
<dbReference type="EMBL" id="KV919587">
    <property type="protein sequence ID" value="OSX69380.1"/>
    <property type="molecule type" value="Genomic_DNA"/>
</dbReference>
<feature type="region of interest" description="Disordered" evidence="1">
    <location>
        <begin position="95"/>
        <end position="231"/>
    </location>
</feature>
<gene>
    <name evidence="2" type="ORF">BU14_1572s0002</name>
</gene>
<keyword evidence="3" id="KW-1185">Reference proteome</keyword>